<sequence>MEHLADRTTFGPALGMRRRLLGISRASLAKQADITPELLAALESGEVESSHLHLYAKKTLERVLDITL</sequence>
<dbReference type="RefSeq" id="WP_353543436.1">
    <property type="nucleotide sequence ID" value="NZ_BAABRN010000051.1"/>
</dbReference>
<name>A0ABP9VE04_9DEIO</name>
<proteinExistence type="predicted"/>
<protein>
    <recommendedName>
        <fullName evidence="3">HTH cro/C1-type domain-containing protein</fullName>
    </recommendedName>
</protein>
<dbReference type="SUPFAM" id="SSF47413">
    <property type="entry name" value="lambda repressor-like DNA-binding domains"/>
    <property type="match status" value="1"/>
</dbReference>
<accession>A0ABP9VE04</accession>
<dbReference type="Proteomes" id="UP001458946">
    <property type="component" value="Unassembled WGS sequence"/>
</dbReference>
<dbReference type="InterPro" id="IPR010982">
    <property type="entry name" value="Lambda_DNA-bd_dom_sf"/>
</dbReference>
<dbReference type="EMBL" id="BAABRN010000051">
    <property type="protein sequence ID" value="GAA5503464.1"/>
    <property type="molecule type" value="Genomic_DNA"/>
</dbReference>
<evidence type="ECO:0000313" key="2">
    <source>
        <dbReference type="Proteomes" id="UP001458946"/>
    </source>
</evidence>
<dbReference type="Gene3D" id="1.10.260.40">
    <property type="entry name" value="lambda repressor-like DNA-binding domains"/>
    <property type="match status" value="1"/>
</dbReference>
<reference evidence="1 2" key="1">
    <citation type="submission" date="2024-02" db="EMBL/GenBank/DDBJ databases">
        <title>Deinococcus xinjiangensis NBRC 107630.</title>
        <authorList>
            <person name="Ichikawa N."/>
            <person name="Katano-Makiyama Y."/>
            <person name="Hidaka K."/>
        </authorList>
    </citation>
    <scope>NUCLEOTIDE SEQUENCE [LARGE SCALE GENOMIC DNA]</scope>
    <source>
        <strain evidence="1 2">NBRC 107630</strain>
    </source>
</reference>
<comment type="caution">
    <text evidence="1">The sequence shown here is derived from an EMBL/GenBank/DDBJ whole genome shotgun (WGS) entry which is preliminary data.</text>
</comment>
<evidence type="ECO:0008006" key="3">
    <source>
        <dbReference type="Google" id="ProtNLM"/>
    </source>
</evidence>
<organism evidence="1 2">
    <name type="scientific">Deinococcus xinjiangensis</name>
    <dbReference type="NCBI Taxonomy" id="457454"/>
    <lineage>
        <taxon>Bacteria</taxon>
        <taxon>Thermotogati</taxon>
        <taxon>Deinococcota</taxon>
        <taxon>Deinococci</taxon>
        <taxon>Deinococcales</taxon>
        <taxon>Deinococcaceae</taxon>
        <taxon>Deinococcus</taxon>
    </lineage>
</organism>
<gene>
    <name evidence="1" type="ORF">Dxin01_03222</name>
</gene>
<evidence type="ECO:0000313" key="1">
    <source>
        <dbReference type="EMBL" id="GAA5503464.1"/>
    </source>
</evidence>
<keyword evidence="2" id="KW-1185">Reference proteome</keyword>